<reference evidence="4" key="1">
    <citation type="submission" date="2018-05" db="EMBL/GenBank/DDBJ databases">
        <title>Zavarzinia sp. HR-AS.</title>
        <authorList>
            <person name="Lee Y."/>
            <person name="Jeon C.O."/>
        </authorList>
    </citation>
    <scope>NUCLEOTIDE SEQUENCE [LARGE SCALE GENOMIC DNA]</scope>
    <source>
        <strain evidence="4">DSM 1231</strain>
    </source>
</reference>
<evidence type="ECO:0000313" key="3">
    <source>
        <dbReference type="EMBL" id="PWR20511.1"/>
    </source>
</evidence>
<sequence>MLYAVICTDIAEGMPIRQANRPAHLEWLKAAGGRMKIAGPFLSGDGQAMTGSLLVVEAADITEAREFLATDPYALAGLFSAVDIKPWRWVVGQPAEA</sequence>
<dbReference type="PANTHER" id="PTHR33606">
    <property type="entry name" value="PROTEIN YCII"/>
    <property type="match status" value="1"/>
</dbReference>
<protein>
    <recommendedName>
        <fullName evidence="2">YCII-related domain-containing protein</fullName>
    </recommendedName>
</protein>
<dbReference type="Gene3D" id="3.30.70.1060">
    <property type="entry name" value="Dimeric alpha+beta barrel"/>
    <property type="match status" value="1"/>
</dbReference>
<proteinExistence type="inferred from homology"/>
<dbReference type="RefSeq" id="WP_109921155.1">
    <property type="nucleotide sequence ID" value="NZ_QGLF01000003.1"/>
</dbReference>
<feature type="domain" description="YCII-related" evidence="2">
    <location>
        <begin position="1"/>
        <end position="88"/>
    </location>
</feature>
<dbReference type="InterPro" id="IPR051807">
    <property type="entry name" value="Sec-metab_biosynth-assoc"/>
</dbReference>
<dbReference type="InterPro" id="IPR005545">
    <property type="entry name" value="YCII"/>
</dbReference>
<accession>A0A317E1J3</accession>
<keyword evidence="4" id="KW-1185">Reference proteome</keyword>
<evidence type="ECO:0000256" key="1">
    <source>
        <dbReference type="ARBA" id="ARBA00007689"/>
    </source>
</evidence>
<dbReference type="InterPro" id="IPR011008">
    <property type="entry name" value="Dimeric_a/b-barrel"/>
</dbReference>
<dbReference type="OrthoDB" id="2293521at2"/>
<evidence type="ECO:0000313" key="4">
    <source>
        <dbReference type="Proteomes" id="UP000246077"/>
    </source>
</evidence>
<dbReference type="Pfam" id="PF03795">
    <property type="entry name" value="YCII"/>
    <property type="match status" value="1"/>
</dbReference>
<comment type="caution">
    <text evidence="3">The sequence shown here is derived from an EMBL/GenBank/DDBJ whole genome shotgun (WGS) entry which is preliminary data.</text>
</comment>
<dbReference type="AlphaFoldDB" id="A0A317E1J3"/>
<evidence type="ECO:0000259" key="2">
    <source>
        <dbReference type="Pfam" id="PF03795"/>
    </source>
</evidence>
<organism evidence="3 4">
    <name type="scientific">Zavarzinia compransoris</name>
    <dbReference type="NCBI Taxonomy" id="1264899"/>
    <lineage>
        <taxon>Bacteria</taxon>
        <taxon>Pseudomonadati</taxon>
        <taxon>Pseudomonadota</taxon>
        <taxon>Alphaproteobacteria</taxon>
        <taxon>Rhodospirillales</taxon>
        <taxon>Zavarziniaceae</taxon>
        <taxon>Zavarzinia</taxon>
    </lineage>
</organism>
<name>A0A317E1J3_9PROT</name>
<comment type="similarity">
    <text evidence="1">Belongs to the YciI family.</text>
</comment>
<gene>
    <name evidence="3" type="ORF">DKG75_10915</name>
</gene>
<dbReference type="Proteomes" id="UP000246077">
    <property type="component" value="Unassembled WGS sequence"/>
</dbReference>
<dbReference type="EMBL" id="QGLF01000003">
    <property type="protein sequence ID" value="PWR20511.1"/>
    <property type="molecule type" value="Genomic_DNA"/>
</dbReference>
<dbReference type="PANTHER" id="PTHR33606:SF3">
    <property type="entry name" value="PROTEIN YCII"/>
    <property type="match status" value="1"/>
</dbReference>
<dbReference type="SUPFAM" id="SSF54909">
    <property type="entry name" value="Dimeric alpha+beta barrel"/>
    <property type="match status" value="1"/>
</dbReference>